<dbReference type="CDD" id="cd00088">
    <property type="entry name" value="HPT"/>
    <property type="match status" value="1"/>
</dbReference>
<evidence type="ECO:0000259" key="22">
    <source>
        <dbReference type="PROSITE" id="PS50894"/>
    </source>
</evidence>
<evidence type="ECO:0000256" key="1">
    <source>
        <dbReference type="ARBA" id="ARBA00000085"/>
    </source>
</evidence>
<feature type="domain" description="PAS" evidence="20">
    <location>
        <begin position="553"/>
        <end position="600"/>
    </location>
</feature>
<evidence type="ECO:0000259" key="21">
    <source>
        <dbReference type="PROSITE" id="PS50113"/>
    </source>
</evidence>
<dbReference type="Gene3D" id="3.30.565.10">
    <property type="entry name" value="Histidine kinase-like ATPase, C-terminal domain"/>
    <property type="match status" value="1"/>
</dbReference>
<dbReference type="SUPFAM" id="SSF55781">
    <property type="entry name" value="GAF domain-like"/>
    <property type="match status" value="1"/>
</dbReference>
<dbReference type="CDD" id="cd17546">
    <property type="entry name" value="REC_hyHK_CKI1_RcsC-like"/>
    <property type="match status" value="1"/>
</dbReference>
<protein>
    <recommendedName>
        <fullName evidence="3">histidine kinase</fullName>
        <ecNumber evidence="3">2.7.13.3</ecNumber>
    </recommendedName>
</protein>
<evidence type="ECO:0000256" key="16">
    <source>
        <dbReference type="SAM" id="Coils"/>
    </source>
</evidence>
<evidence type="ECO:0000313" key="24">
    <source>
        <dbReference type="Proteomes" id="UP000199296"/>
    </source>
</evidence>
<dbReference type="SMART" id="SM00388">
    <property type="entry name" value="HisKA"/>
    <property type="match status" value="1"/>
</dbReference>
<feature type="domain" description="PAC" evidence="21">
    <location>
        <begin position="369"/>
        <end position="420"/>
    </location>
</feature>
<feature type="domain" description="Histidine kinase" evidence="18">
    <location>
        <begin position="697"/>
        <end position="918"/>
    </location>
</feature>
<keyword evidence="6" id="KW-0808">Transferase</keyword>
<dbReference type="NCBIfam" id="TIGR00229">
    <property type="entry name" value="sensory_box"/>
    <property type="match status" value="3"/>
</dbReference>
<dbReference type="InterPro" id="IPR036097">
    <property type="entry name" value="HisK_dim/P_sf"/>
</dbReference>
<keyword evidence="10" id="KW-0067">ATP-binding</keyword>
<gene>
    <name evidence="23" type="ORF">SAMN04488027_106111</name>
</gene>
<evidence type="ECO:0000256" key="14">
    <source>
        <dbReference type="PROSITE-ProRule" id="PRU00110"/>
    </source>
</evidence>
<dbReference type="InterPro" id="IPR003594">
    <property type="entry name" value="HATPase_dom"/>
</dbReference>
<dbReference type="Gene3D" id="1.10.287.130">
    <property type="match status" value="1"/>
</dbReference>
<evidence type="ECO:0000256" key="11">
    <source>
        <dbReference type="ARBA" id="ARBA00022989"/>
    </source>
</evidence>
<evidence type="ECO:0000256" key="2">
    <source>
        <dbReference type="ARBA" id="ARBA00004651"/>
    </source>
</evidence>
<evidence type="ECO:0000256" key="3">
    <source>
        <dbReference type="ARBA" id="ARBA00012438"/>
    </source>
</evidence>
<dbReference type="OrthoDB" id="9811889at2"/>
<evidence type="ECO:0000313" key="23">
    <source>
        <dbReference type="EMBL" id="SDG75080.1"/>
    </source>
</evidence>
<dbReference type="Gene3D" id="3.40.50.2300">
    <property type="match status" value="2"/>
</dbReference>
<dbReference type="SMART" id="SM00387">
    <property type="entry name" value="HATPase_c"/>
    <property type="match status" value="1"/>
</dbReference>
<dbReference type="Gene3D" id="3.30.450.40">
    <property type="match status" value="1"/>
</dbReference>
<evidence type="ECO:0000256" key="12">
    <source>
        <dbReference type="ARBA" id="ARBA00023012"/>
    </source>
</evidence>
<dbReference type="SMART" id="SM00091">
    <property type="entry name" value="PAS"/>
    <property type="match status" value="3"/>
</dbReference>
<dbReference type="SUPFAM" id="SSF47226">
    <property type="entry name" value="Histidine-containing phosphotransfer domain, HPT domain"/>
    <property type="match status" value="1"/>
</dbReference>
<evidence type="ECO:0000256" key="10">
    <source>
        <dbReference type="ARBA" id="ARBA00022840"/>
    </source>
</evidence>
<dbReference type="InterPro" id="IPR008207">
    <property type="entry name" value="Sig_transdc_His_kin_Hpt_dom"/>
</dbReference>
<dbReference type="PANTHER" id="PTHR45339:SF1">
    <property type="entry name" value="HYBRID SIGNAL TRANSDUCTION HISTIDINE KINASE J"/>
    <property type="match status" value="1"/>
</dbReference>
<organism evidence="23 24">
    <name type="scientific">Psychroflexus sediminis</name>
    <dbReference type="NCBI Taxonomy" id="470826"/>
    <lineage>
        <taxon>Bacteria</taxon>
        <taxon>Pseudomonadati</taxon>
        <taxon>Bacteroidota</taxon>
        <taxon>Flavobacteriia</taxon>
        <taxon>Flavobacteriales</taxon>
        <taxon>Flavobacteriaceae</taxon>
        <taxon>Psychroflexus</taxon>
    </lineage>
</organism>
<dbReference type="SMART" id="SM00448">
    <property type="entry name" value="REC"/>
    <property type="match status" value="2"/>
</dbReference>
<dbReference type="InterPro" id="IPR011006">
    <property type="entry name" value="CheY-like_superfamily"/>
</dbReference>
<dbReference type="Pfam" id="PF08447">
    <property type="entry name" value="PAS_3"/>
    <property type="match status" value="1"/>
</dbReference>
<dbReference type="SUPFAM" id="SSF55874">
    <property type="entry name" value="ATPase domain of HSP90 chaperone/DNA topoisomerase II/histidine kinase"/>
    <property type="match status" value="1"/>
</dbReference>
<keyword evidence="5 15" id="KW-0597">Phosphoprotein</keyword>
<keyword evidence="24" id="KW-1185">Reference proteome</keyword>
<dbReference type="EMBL" id="FNCW01000006">
    <property type="protein sequence ID" value="SDG75080.1"/>
    <property type="molecule type" value="Genomic_DNA"/>
</dbReference>
<evidence type="ECO:0000259" key="20">
    <source>
        <dbReference type="PROSITE" id="PS50112"/>
    </source>
</evidence>
<dbReference type="CDD" id="cd16922">
    <property type="entry name" value="HATPase_EvgS-ArcB-TorS-like"/>
    <property type="match status" value="1"/>
</dbReference>
<dbReference type="Pfam" id="PF01627">
    <property type="entry name" value="Hpt"/>
    <property type="match status" value="1"/>
</dbReference>
<dbReference type="PANTHER" id="PTHR45339">
    <property type="entry name" value="HYBRID SIGNAL TRANSDUCTION HISTIDINE KINASE J"/>
    <property type="match status" value="1"/>
</dbReference>
<dbReference type="InterPro" id="IPR036641">
    <property type="entry name" value="HPT_dom_sf"/>
</dbReference>
<dbReference type="FunFam" id="1.10.287.130:FF:000004">
    <property type="entry name" value="Ethylene receptor 1"/>
    <property type="match status" value="1"/>
</dbReference>
<dbReference type="InterPro" id="IPR000700">
    <property type="entry name" value="PAS-assoc_C"/>
</dbReference>
<dbReference type="PROSITE" id="PS50110">
    <property type="entry name" value="RESPONSE_REGULATORY"/>
    <property type="match status" value="2"/>
</dbReference>
<dbReference type="PROSITE" id="PS50894">
    <property type="entry name" value="HPT"/>
    <property type="match status" value="1"/>
</dbReference>
<dbReference type="STRING" id="470826.SAMN04488027_106111"/>
<accession>A0A1G7WUU2</accession>
<keyword evidence="9 23" id="KW-0418">Kinase</keyword>
<feature type="coiled-coil region" evidence="16">
    <location>
        <begin position="408"/>
        <end position="435"/>
    </location>
</feature>
<dbReference type="FunFam" id="3.30.565.10:FF:000010">
    <property type="entry name" value="Sensor histidine kinase RcsC"/>
    <property type="match status" value="1"/>
</dbReference>
<dbReference type="InterPro" id="IPR001789">
    <property type="entry name" value="Sig_transdc_resp-reg_receiver"/>
</dbReference>
<feature type="modified residue" description="Phosphohistidine" evidence="14">
    <location>
        <position position="1269"/>
    </location>
</feature>
<feature type="domain" description="Response regulatory" evidence="19">
    <location>
        <begin position="1074"/>
        <end position="1192"/>
    </location>
</feature>
<dbReference type="Pfam" id="PF00072">
    <property type="entry name" value="Response_reg"/>
    <property type="match status" value="1"/>
</dbReference>
<dbReference type="SUPFAM" id="SSF55785">
    <property type="entry name" value="PYP-like sensor domain (PAS domain)"/>
    <property type="match status" value="4"/>
</dbReference>
<name>A0A1G7WUU2_9FLAO</name>
<dbReference type="InterPro" id="IPR001610">
    <property type="entry name" value="PAC"/>
</dbReference>
<evidence type="ECO:0000256" key="17">
    <source>
        <dbReference type="SAM" id="MobiDB-lite"/>
    </source>
</evidence>
<dbReference type="InterPro" id="IPR029016">
    <property type="entry name" value="GAF-like_dom_sf"/>
</dbReference>
<evidence type="ECO:0000256" key="13">
    <source>
        <dbReference type="ARBA" id="ARBA00023136"/>
    </source>
</evidence>
<dbReference type="EC" id="2.7.13.3" evidence="3"/>
<keyword evidence="7" id="KW-0812">Transmembrane</keyword>
<proteinExistence type="predicted"/>
<dbReference type="InterPro" id="IPR013655">
    <property type="entry name" value="PAS_fold_3"/>
</dbReference>
<dbReference type="Gene3D" id="1.20.120.160">
    <property type="entry name" value="HPT domain"/>
    <property type="match status" value="1"/>
</dbReference>
<dbReference type="PROSITE" id="PS50112">
    <property type="entry name" value="PAS"/>
    <property type="match status" value="2"/>
</dbReference>
<dbReference type="PRINTS" id="PR00344">
    <property type="entry name" value="BCTRLSENSOR"/>
</dbReference>
<dbReference type="RefSeq" id="WP_093367847.1">
    <property type="nucleotide sequence ID" value="NZ_FNCW01000006.1"/>
</dbReference>
<keyword evidence="13" id="KW-0472">Membrane</keyword>
<feature type="domain" description="PAC" evidence="21">
    <location>
        <begin position="628"/>
        <end position="679"/>
    </location>
</feature>
<dbReference type="Gene3D" id="3.30.450.20">
    <property type="entry name" value="PAS domain"/>
    <property type="match status" value="5"/>
</dbReference>
<feature type="region of interest" description="Disordered" evidence="17">
    <location>
        <begin position="1199"/>
        <end position="1218"/>
    </location>
</feature>
<dbReference type="PROSITE" id="PS50109">
    <property type="entry name" value="HIS_KIN"/>
    <property type="match status" value="1"/>
</dbReference>
<evidence type="ECO:0000256" key="5">
    <source>
        <dbReference type="ARBA" id="ARBA00022553"/>
    </source>
</evidence>
<dbReference type="InterPro" id="IPR000014">
    <property type="entry name" value="PAS"/>
</dbReference>
<sequence length="1323" mass="151660">MDKDQFNAIDKYGILDSNQDSGFDRLVEIAARVCECSQATLSIVDKDRFWIKSSFNFDLDEIPKEDSFCGNAIHNPNEIFIIHDASKVKTKNRKIDYLRSNNINFYAGKSIVDPDGYPIGTLCVFDSKAKKLSSSQQHILNQLSQEAMDKIISHKESLNLRMLNNGISDGKSRFQTLLNNTGDLVFLLDSDLNFMEFYRKGDDLFMEKESLVGKNIEDINLDKKLSNQIKLAVKASKLYQSSIPVEYELNRNGQQRWFSMNVNVIQREHHNTEILCVIREVSDRKKTEEKLKLINNLLEEAESLAKVGGWRYDVKKKELFWTPILKDIAGLKRDIQPTIDEALCFFKEGKNKELMTEKMLESIKYSTSYTGEFEIINAQKKHLWALVNIKPEIVNGECIGVYGSFQDITEVKSTKEKLKQERERLNNIINATNLGTWEWNIQTGESLFNSRFVEMMGYTQNEIQLNNSIDVWNKSTHPEDLKKSNLLLKEHFEGQTDFYQIELRIKHKLGHWIWVLDKGKVISWTKDGKPEWMFGTHQDISDKKALEKELKQNVQQFKNIFELSPVGIVITDFSSGEFLDVNKAMQDMIGYSEKEILGKSIWSITPENQTSATDYQQILKLKNLKKLGPFERVLKTKSGDSITVVINGLIHFDKNGKRIVISTLQDVTEQKKIEKKLKTSKAEAIKASQAKSEFVANMSHEMRTPLNGVIGFSDLLMKTPLNEVQYQYMRTVFQSAHILLDLINDVLDFSKIESGKLQLDTEKTDLLNIAEEVVDLTKYEAHKKDLELILVVDENVPDYVWVDSVRIKQILMNLLNNAIKFTYKGKVKLKISLKKKSNHLSNLVFSVEDTGIGIAKENQKKIFNAFIQEDTSVTKKYGGTGLGLAISDKILNLMNSKLKLKSKVGQGSQFYFDVLLQSEYDVNRKNKSLEDLENILVISSIEEYFETIKNHLKRFELKTDHAKDIETASQKMIEFSPQIIFINQEFSIKHSYELVSKLKTHIKSKNIRFILISKSNSTEYYENLEFSKYFDQILTKPIKKSDLLRILKSSEKSKSEVSKNEIKTKSVEETEGLKFLIAEDNLINMELIKSYLKNIYTNVNIYEAEDGLKALKLFKKHNPDMVFSDIQMPNMNGYELAASIRGEKKGKNIPIIAITAGTMNGAKEKCLEAGMDDYISKPILQESIKNVILKYAVQDKKHAIKNTPTNKQSKSSSKKDKAGEFKKSHLMEMIGHNETFFNELIRLADETLTKALADLKDVENKQQLKKLAHKIKGTALNLGASSLSDCALDIEKSNLTTKKEIDKQKMRLQDEIKQLIDSFPVLT</sequence>
<keyword evidence="12" id="KW-0902">Two-component regulatory system</keyword>
<dbReference type="GO" id="GO:0005886">
    <property type="term" value="C:plasma membrane"/>
    <property type="evidence" value="ECO:0007669"/>
    <property type="project" value="UniProtKB-SubCell"/>
</dbReference>
<evidence type="ECO:0000256" key="7">
    <source>
        <dbReference type="ARBA" id="ARBA00022692"/>
    </source>
</evidence>
<dbReference type="GO" id="GO:0000155">
    <property type="term" value="F:phosphorelay sensor kinase activity"/>
    <property type="evidence" value="ECO:0007669"/>
    <property type="project" value="InterPro"/>
</dbReference>
<evidence type="ECO:0000259" key="19">
    <source>
        <dbReference type="PROSITE" id="PS50110"/>
    </source>
</evidence>
<dbReference type="Pfam" id="PF00512">
    <property type="entry name" value="HisKA"/>
    <property type="match status" value="1"/>
</dbReference>
<dbReference type="SUPFAM" id="SSF52172">
    <property type="entry name" value="CheY-like"/>
    <property type="match status" value="2"/>
</dbReference>
<keyword evidence="4" id="KW-1003">Cell membrane</keyword>
<dbReference type="SUPFAM" id="SSF47384">
    <property type="entry name" value="Homodimeric domain of signal transducing histidine kinase"/>
    <property type="match status" value="1"/>
</dbReference>
<dbReference type="SMART" id="SM00086">
    <property type="entry name" value="PAC"/>
    <property type="match status" value="4"/>
</dbReference>
<dbReference type="InterPro" id="IPR036890">
    <property type="entry name" value="HATPase_C_sf"/>
</dbReference>
<evidence type="ECO:0000256" key="15">
    <source>
        <dbReference type="PROSITE-ProRule" id="PRU00169"/>
    </source>
</evidence>
<keyword evidence="11" id="KW-1133">Transmembrane helix</keyword>
<dbReference type="InterPro" id="IPR005467">
    <property type="entry name" value="His_kinase_dom"/>
</dbReference>
<feature type="domain" description="Response regulatory" evidence="19">
    <location>
        <begin position="934"/>
        <end position="1051"/>
    </location>
</feature>
<feature type="modified residue" description="4-aspartylphosphate" evidence="15">
    <location>
        <position position="1125"/>
    </location>
</feature>
<dbReference type="Pfam" id="PF02518">
    <property type="entry name" value="HATPase_c"/>
    <property type="match status" value="1"/>
</dbReference>
<feature type="domain" description="PAS" evidence="20">
    <location>
        <begin position="421"/>
        <end position="495"/>
    </location>
</feature>
<comment type="subcellular location">
    <subcellularLocation>
        <location evidence="2">Cell membrane</location>
        <topology evidence="2">Multi-pass membrane protein</topology>
    </subcellularLocation>
</comment>
<keyword evidence="8" id="KW-0547">Nucleotide-binding</keyword>
<feature type="domain" description="PAC" evidence="21">
    <location>
        <begin position="241"/>
        <end position="293"/>
    </location>
</feature>
<feature type="domain" description="PAC" evidence="21">
    <location>
        <begin position="499"/>
        <end position="552"/>
    </location>
</feature>
<dbReference type="InterPro" id="IPR035965">
    <property type="entry name" value="PAS-like_dom_sf"/>
</dbReference>
<comment type="catalytic activity">
    <reaction evidence="1">
        <text>ATP + protein L-histidine = ADP + protein N-phospho-L-histidine.</text>
        <dbReference type="EC" id="2.7.13.3"/>
    </reaction>
</comment>
<dbReference type="CDD" id="cd00130">
    <property type="entry name" value="PAS"/>
    <property type="match status" value="3"/>
</dbReference>
<dbReference type="Proteomes" id="UP000199296">
    <property type="component" value="Unassembled WGS sequence"/>
</dbReference>
<dbReference type="InterPro" id="IPR003661">
    <property type="entry name" value="HisK_dim/P_dom"/>
</dbReference>
<evidence type="ECO:0000256" key="8">
    <source>
        <dbReference type="ARBA" id="ARBA00022741"/>
    </source>
</evidence>
<dbReference type="PROSITE" id="PS50113">
    <property type="entry name" value="PAC"/>
    <property type="match status" value="4"/>
</dbReference>
<evidence type="ECO:0000259" key="18">
    <source>
        <dbReference type="PROSITE" id="PS50109"/>
    </source>
</evidence>
<evidence type="ECO:0000256" key="9">
    <source>
        <dbReference type="ARBA" id="ARBA00022777"/>
    </source>
</evidence>
<evidence type="ECO:0000256" key="4">
    <source>
        <dbReference type="ARBA" id="ARBA00022475"/>
    </source>
</evidence>
<comment type="caution">
    <text evidence="15">Lacks conserved residue(s) required for the propagation of feature annotation.</text>
</comment>
<evidence type="ECO:0000256" key="6">
    <source>
        <dbReference type="ARBA" id="ARBA00022679"/>
    </source>
</evidence>
<dbReference type="Pfam" id="PF13426">
    <property type="entry name" value="PAS_9"/>
    <property type="match status" value="2"/>
</dbReference>
<dbReference type="InterPro" id="IPR004358">
    <property type="entry name" value="Sig_transdc_His_kin-like_C"/>
</dbReference>
<feature type="domain" description="HPt" evidence="22">
    <location>
        <begin position="1229"/>
        <end position="1323"/>
    </location>
</feature>
<dbReference type="GO" id="GO:0005524">
    <property type="term" value="F:ATP binding"/>
    <property type="evidence" value="ECO:0007669"/>
    <property type="project" value="UniProtKB-KW"/>
</dbReference>
<keyword evidence="16" id="KW-0175">Coiled coil</keyword>
<dbReference type="CDD" id="cd00082">
    <property type="entry name" value="HisKA"/>
    <property type="match status" value="1"/>
</dbReference>
<reference evidence="23 24" key="1">
    <citation type="submission" date="2016-10" db="EMBL/GenBank/DDBJ databases">
        <authorList>
            <person name="de Groot N.N."/>
        </authorList>
    </citation>
    <scope>NUCLEOTIDE SEQUENCE [LARGE SCALE GENOMIC DNA]</scope>
    <source>
        <strain evidence="23 24">DSM 19803</strain>
    </source>
</reference>